<feature type="transmembrane region" description="Helical" evidence="12">
    <location>
        <begin position="345"/>
        <end position="365"/>
    </location>
</feature>
<keyword evidence="10 12" id="KW-1133">Transmembrane helix</keyword>
<evidence type="ECO:0000256" key="9">
    <source>
        <dbReference type="ARBA" id="ARBA00022824"/>
    </source>
</evidence>
<evidence type="ECO:0000256" key="4">
    <source>
        <dbReference type="ARBA" id="ARBA00013795"/>
    </source>
</evidence>
<evidence type="ECO:0000256" key="12">
    <source>
        <dbReference type="RuleBase" id="RU363112"/>
    </source>
</evidence>
<keyword evidence="7 12" id="KW-0808">Transferase</keyword>
<reference evidence="13" key="1">
    <citation type="submission" date="2023-08" db="EMBL/GenBank/DDBJ databases">
        <title>Black Yeasts Isolated from many extreme environments.</title>
        <authorList>
            <person name="Coleine C."/>
            <person name="Stajich J.E."/>
            <person name="Selbmann L."/>
        </authorList>
    </citation>
    <scope>NUCLEOTIDE SEQUENCE</scope>
    <source>
        <strain evidence="13">CCFEE 5401</strain>
    </source>
</reference>
<evidence type="ECO:0000256" key="1">
    <source>
        <dbReference type="ARBA" id="ARBA00004477"/>
    </source>
</evidence>
<evidence type="ECO:0000313" key="13">
    <source>
        <dbReference type="EMBL" id="KAK5108213.1"/>
    </source>
</evidence>
<evidence type="ECO:0000313" key="14">
    <source>
        <dbReference type="Proteomes" id="UP001310890"/>
    </source>
</evidence>
<dbReference type="InterPro" id="IPR007315">
    <property type="entry name" value="PIG-V/Gpi18"/>
</dbReference>
<comment type="caution">
    <text evidence="13">The sequence shown here is derived from an EMBL/GenBank/DDBJ whole genome shotgun (WGS) entry which is preliminary data.</text>
</comment>
<dbReference type="AlphaFoldDB" id="A0AAN7TDB2"/>
<keyword evidence="11 12" id="KW-0472">Membrane</keyword>
<keyword evidence="8 12" id="KW-0812">Transmembrane</keyword>
<keyword evidence="5 12" id="KW-0337">GPI-anchor biosynthesis</keyword>
<keyword evidence="9 12" id="KW-0256">Endoplasmic reticulum</keyword>
<dbReference type="PANTHER" id="PTHR12468:SF2">
    <property type="entry name" value="GPI MANNOSYLTRANSFERASE 2"/>
    <property type="match status" value="1"/>
</dbReference>
<evidence type="ECO:0000256" key="3">
    <source>
        <dbReference type="ARBA" id="ARBA00008698"/>
    </source>
</evidence>
<evidence type="ECO:0000256" key="2">
    <source>
        <dbReference type="ARBA" id="ARBA00004687"/>
    </source>
</evidence>
<dbReference type="PANTHER" id="PTHR12468">
    <property type="entry name" value="GPI MANNOSYLTRANSFERASE 2"/>
    <property type="match status" value="1"/>
</dbReference>
<feature type="transmembrane region" description="Helical" evidence="12">
    <location>
        <begin position="500"/>
        <end position="520"/>
    </location>
</feature>
<keyword evidence="6 12" id="KW-0328">Glycosyltransferase</keyword>
<comment type="subcellular location">
    <subcellularLocation>
        <location evidence="1 12">Endoplasmic reticulum membrane</location>
        <topology evidence="1 12">Multi-pass membrane protein</topology>
    </subcellularLocation>
</comment>
<evidence type="ECO:0000256" key="6">
    <source>
        <dbReference type="ARBA" id="ARBA00022676"/>
    </source>
</evidence>
<protein>
    <recommendedName>
        <fullName evidence="4 12">GPI mannosyltransferase 2</fullName>
        <ecNumber evidence="12">2.4.1.-</ecNumber>
    </recommendedName>
</protein>
<comment type="caution">
    <text evidence="12">Lacks conserved residue(s) required for the propagation of feature annotation.</text>
</comment>
<evidence type="ECO:0000256" key="8">
    <source>
        <dbReference type="ARBA" id="ARBA00022692"/>
    </source>
</evidence>
<feature type="transmembrane region" description="Helical" evidence="12">
    <location>
        <begin position="178"/>
        <end position="197"/>
    </location>
</feature>
<proteinExistence type="inferred from homology"/>
<dbReference type="GO" id="GO:0005789">
    <property type="term" value="C:endoplasmic reticulum membrane"/>
    <property type="evidence" value="ECO:0007669"/>
    <property type="project" value="UniProtKB-SubCell"/>
</dbReference>
<comment type="function">
    <text evidence="12">Mannosyltransferase involved in glycosylphosphatidylinositol-anchor biosynthesis.</text>
</comment>
<dbReference type="GO" id="GO:0004376">
    <property type="term" value="F:GPI mannosyltransferase activity"/>
    <property type="evidence" value="ECO:0007669"/>
    <property type="project" value="InterPro"/>
</dbReference>
<comment type="pathway">
    <text evidence="2 12">Glycolipid biosynthesis; glycosylphosphatidylinositol-anchor biosynthesis.</text>
</comment>
<dbReference type="Pfam" id="PF04188">
    <property type="entry name" value="Mannosyl_trans2"/>
    <property type="match status" value="1"/>
</dbReference>
<gene>
    <name evidence="13" type="ORF">LTR62_008669</name>
</gene>
<dbReference type="Proteomes" id="UP001310890">
    <property type="component" value="Unassembled WGS sequence"/>
</dbReference>
<feature type="transmembrane region" description="Helical" evidence="12">
    <location>
        <begin position="284"/>
        <end position="303"/>
    </location>
</feature>
<comment type="similarity">
    <text evidence="3 12">Belongs to the PIGV family.</text>
</comment>
<dbReference type="GO" id="GO:0031501">
    <property type="term" value="C:mannosyltransferase complex"/>
    <property type="evidence" value="ECO:0007669"/>
    <property type="project" value="TreeGrafter"/>
</dbReference>
<dbReference type="EMBL" id="JAVRRL010000092">
    <property type="protein sequence ID" value="KAK5108213.1"/>
    <property type="molecule type" value="Genomic_DNA"/>
</dbReference>
<evidence type="ECO:0000256" key="5">
    <source>
        <dbReference type="ARBA" id="ARBA00022502"/>
    </source>
</evidence>
<sequence length="523" mass="58489">MSVLWGYITPGRIGEPARQRGKAAAALEKTSLRRVTQLFLRWKLTLFAIAIACPGHDGYDTSTGILFDQHRASGQASWFAYVVESVARKLTRWDPIYFVSSASRGYVYEQEWAFSRFMSGLTSFVARVLFSYLPLSHIVKCALAGILLSVAAHFAATVILYNFVHFLTPASDTRKRQLAFTTACLHVLSPAGIFLLAGYHESAFALLNFLGLYCYATAVDNRFATYADAYQIDAVWTIFAGFWFGLASMVRSNGLLSGIIFAWDAVAMLPRLPDILRTRDTERITRFTATIVAGTLLAIGFVAPQVSGYLHYCTAGETRPWCNKFPPSIYSFVQSHYWDVGFLRYWKISNLPLFALVFPVGWLMVETSFPSLFQAHHVNRAINGSTEADQKLQDYPPTPSTRAEKVFLHCLPRFALPQLILVGMAATTFHCQILNRISSGYPIWYLIIAAEICIMKWEPGASPRLEKEIRAGSGDQRKGTKGMFRLFGDYGRIPFARPEWVLRGFVGYAVVQAGLFAAFLPPA</sequence>
<evidence type="ECO:0000256" key="10">
    <source>
        <dbReference type="ARBA" id="ARBA00022989"/>
    </source>
</evidence>
<dbReference type="GO" id="GO:0006506">
    <property type="term" value="P:GPI anchor biosynthetic process"/>
    <property type="evidence" value="ECO:0007669"/>
    <property type="project" value="UniProtKB-KW"/>
</dbReference>
<evidence type="ECO:0000256" key="11">
    <source>
        <dbReference type="ARBA" id="ARBA00023136"/>
    </source>
</evidence>
<feature type="transmembrane region" description="Helical" evidence="12">
    <location>
        <begin position="142"/>
        <end position="166"/>
    </location>
</feature>
<accession>A0AAN7TDB2</accession>
<dbReference type="EC" id="2.4.1.-" evidence="12"/>
<evidence type="ECO:0000256" key="7">
    <source>
        <dbReference type="ARBA" id="ARBA00022679"/>
    </source>
</evidence>
<dbReference type="GO" id="GO:0000009">
    <property type="term" value="F:alpha-1,6-mannosyltransferase activity"/>
    <property type="evidence" value="ECO:0007669"/>
    <property type="project" value="InterPro"/>
</dbReference>
<organism evidence="13 14">
    <name type="scientific">Meristemomyces frigidus</name>
    <dbReference type="NCBI Taxonomy" id="1508187"/>
    <lineage>
        <taxon>Eukaryota</taxon>
        <taxon>Fungi</taxon>
        <taxon>Dikarya</taxon>
        <taxon>Ascomycota</taxon>
        <taxon>Pezizomycotina</taxon>
        <taxon>Dothideomycetes</taxon>
        <taxon>Dothideomycetidae</taxon>
        <taxon>Mycosphaerellales</taxon>
        <taxon>Teratosphaeriaceae</taxon>
        <taxon>Meristemomyces</taxon>
    </lineage>
</organism>
<name>A0AAN7TDB2_9PEZI</name>